<evidence type="ECO:0000256" key="7">
    <source>
        <dbReference type="ARBA" id="ARBA00022840"/>
    </source>
</evidence>
<feature type="domain" description="PASTA" evidence="14">
    <location>
        <begin position="444"/>
        <end position="513"/>
    </location>
</feature>
<evidence type="ECO:0000256" key="5">
    <source>
        <dbReference type="ARBA" id="ARBA00022741"/>
    </source>
</evidence>
<dbReference type="AlphaFoldDB" id="A0A3P1SDM9"/>
<evidence type="ECO:0000256" key="6">
    <source>
        <dbReference type="ARBA" id="ARBA00022777"/>
    </source>
</evidence>
<feature type="compositionally biased region" description="Polar residues" evidence="11">
    <location>
        <begin position="493"/>
        <end position="515"/>
    </location>
</feature>
<dbReference type="PROSITE" id="PS50011">
    <property type="entry name" value="PROTEIN_KINASE_DOM"/>
    <property type="match status" value="1"/>
</dbReference>
<dbReference type="SMART" id="SM00220">
    <property type="entry name" value="S_TKc"/>
    <property type="match status" value="1"/>
</dbReference>
<dbReference type="InterPro" id="IPR000719">
    <property type="entry name" value="Prot_kinase_dom"/>
</dbReference>
<evidence type="ECO:0000313" key="16">
    <source>
        <dbReference type="Proteomes" id="UP000280444"/>
    </source>
</evidence>
<dbReference type="EMBL" id="RQZF01000004">
    <property type="protein sequence ID" value="RRC95411.1"/>
    <property type="molecule type" value="Genomic_DNA"/>
</dbReference>
<dbReference type="GO" id="GO:0045717">
    <property type="term" value="P:negative regulation of fatty acid biosynthetic process"/>
    <property type="evidence" value="ECO:0007669"/>
    <property type="project" value="UniProtKB-ARBA"/>
</dbReference>
<feature type="region of interest" description="Disordered" evidence="11">
    <location>
        <begin position="301"/>
        <end position="320"/>
    </location>
</feature>
<dbReference type="InterPro" id="IPR011009">
    <property type="entry name" value="Kinase-like_dom_sf"/>
</dbReference>
<evidence type="ECO:0000256" key="1">
    <source>
        <dbReference type="ARBA" id="ARBA00012513"/>
    </source>
</evidence>
<accession>A0A3P1SDM9</accession>
<reference evidence="15 16" key="1">
    <citation type="submission" date="2018-11" db="EMBL/GenBank/DDBJ databases">
        <title>Genomes From Bacteria Associated with the Canine Oral Cavity: a Test Case for Automated Genome-Based Taxonomic Assignment.</title>
        <authorList>
            <person name="Coil D.A."/>
            <person name="Jospin G."/>
            <person name="Darling A.E."/>
            <person name="Wallis C."/>
            <person name="Davis I.J."/>
            <person name="Harris S."/>
            <person name="Eisen J.A."/>
            <person name="Holcombe L.J."/>
            <person name="O'Flynn C."/>
        </authorList>
    </citation>
    <scope>NUCLEOTIDE SEQUENCE [LARGE SCALE GENOMIC DNA]</scope>
    <source>
        <strain evidence="15 16">OH770</strain>
    </source>
</reference>
<evidence type="ECO:0000256" key="8">
    <source>
        <dbReference type="ARBA" id="ARBA00047899"/>
    </source>
</evidence>
<dbReference type="PANTHER" id="PTHR43289:SF6">
    <property type="entry name" value="SERINE_THREONINE-PROTEIN KINASE NEKL-3"/>
    <property type="match status" value="1"/>
</dbReference>
<keyword evidence="12" id="KW-0472">Membrane</keyword>
<keyword evidence="7 10" id="KW-0067">ATP-binding</keyword>
<dbReference type="PROSITE" id="PS00108">
    <property type="entry name" value="PROTEIN_KINASE_ST"/>
    <property type="match status" value="1"/>
</dbReference>
<dbReference type="GO" id="GO:0004674">
    <property type="term" value="F:protein serine/threonine kinase activity"/>
    <property type="evidence" value="ECO:0007669"/>
    <property type="project" value="UniProtKB-KW"/>
</dbReference>
<keyword evidence="5 10" id="KW-0547">Nucleotide-binding</keyword>
<dbReference type="Proteomes" id="UP000280444">
    <property type="component" value="Unassembled WGS sequence"/>
</dbReference>
<evidence type="ECO:0000256" key="2">
    <source>
        <dbReference type="ARBA" id="ARBA00022527"/>
    </source>
</evidence>
<keyword evidence="12" id="KW-0812">Transmembrane</keyword>
<sequence length="672" mass="70818">MVDSMAHHLGGRYEVRSLIGRGGMAEVNLGFDTRLNRIVAIKRLRTDLARDSVFQARFRREAQSAASLNHPNIVAVYDTGEEDIITPDGSTVSVPYIVMEYVEGHTVKDLLSDGTAVPIDEAVEIAAGVLSALAYAHTANLVHRDIKPGNIMLTNDGKVKVMDFGIARALTDSQATMTQTNAVVGTAQYLSPEQARGDQVDPRSDLYAVGVLLFELLTGQPPFRGDSAVSVAYQHVSSLPPAPSTLAADVPVSLDRVVMKAMAKDPADRYESAAVMRTDLTRAMHGMDVEAPATEVWGTPSEMTATIPMPPPVTAMRPRPTTETTVAPSFAQVTAPEAPERKKPVALLVSLLALLALAIAGGAFLLFGNDTAQSDEMLVEVPRTLAGMTQDEARRTLEPLGLKFALGGEENSDTVEKGRIIRTSPEGGQSVKPGETVVATISLGPNSVTIPSDILGRSYDEAKKLLEDLGLTVEKDSETVASDEIAKDLVAKTNPSPGQKVKGSSTVKLTLSSGPDSVEVPDLSNMNQDQARDALTAKGLIVGNVDIIDGPYTKGLIVSSEPAFGESVKKNSAVRLMIASGDIVIPSGLEGKTEAEVVAALTEVGLTAEVNRQPNEAAKDIVFAISPKGGQKVPFGPSSRVTVFVSTGPQQPQPSNPTTPGTPAPSTPGNGN</sequence>
<feature type="region of interest" description="Disordered" evidence="11">
    <location>
        <begin position="492"/>
        <end position="515"/>
    </location>
</feature>
<feature type="region of interest" description="Disordered" evidence="11">
    <location>
        <begin position="629"/>
        <end position="672"/>
    </location>
</feature>
<dbReference type="EC" id="2.7.11.1" evidence="1"/>
<keyword evidence="16" id="KW-1185">Reference proteome</keyword>
<dbReference type="CDD" id="cd06577">
    <property type="entry name" value="PASTA_pknB"/>
    <property type="match status" value="4"/>
</dbReference>
<dbReference type="FunFam" id="1.10.510.10:FF:000021">
    <property type="entry name" value="Serine/threonine protein kinase"/>
    <property type="match status" value="1"/>
</dbReference>
<evidence type="ECO:0000256" key="12">
    <source>
        <dbReference type="SAM" id="Phobius"/>
    </source>
</evidence>
<evidence type="ECO:0000256" key="9">
    <source>
        <dbReference type="ARBA" id="ARBA00048679"/>
    </source>
</evidence>
<dbReference type="NCBIfam" id="NF033483">
    <property type="entry name" value="PknB_PASTA_kin"/>
    <property type="match status" value="1"/>
</dbReference>
<comment type="catalytic activity">
    <reaction evidence="9">
        <text>L-seryl-[protein] + ATP = O-phospho-L-seryl-[protein] + ADP + H(+)</text>
        <dbReference type="Rhea" id="RHEA:17989"/>
        <dbReference type="Rhea" id="RHEA-COMP:9863"/>
        <dbReference type="Rhea" id="RHEA-COMP:11604"/>
        <dbReference type="ChEBI" id="CHEBI:15378"/>
        <dbReference type="ChEBI" id="CHEBI:29999"/>
        <dbReference type="ChEBI" id="CHEBI:30616"/>
        <dbReference type="ChEBI" id="CHEBI:83421"/>
        <dbReference type="ChEBI" id="CHEBI:456216"/>
        <dbReference type="EC" id="2.7.11.1"/>
    </reaction>
</comment>
<dbReference type="PANTHER" id="PTHR43289">
    <property type="entry name" value="MITOGEN-ACTIVATED PROTEIN KINASE KINASE KINASE 20-RELATED"/>
    <property type="match status" value="1"/>
</dbReference>
<gene>
    <name evidence="15" type="primary">pknB</name>
    <name evidence="15" type="ORF">EII11_05965</name>
</gene>
<dbReference type="SMART" id="SM00740">
    <property type="entry name" value="PASTA"/>
    <property type="match status" value="4"/>
</dbReference>
<evidence type="ECO:0000256" key="11">
    <source>
        <dbReference type="SAM" id="MobiDB-lite"/>
    </source>
</evidence>
<proteinExistence type="predicted"/>
<dbReference type="RefSeq" id="WP_124870057.1">
    <property type="nucleotide sequence ID" value="NZ_RQZF01000004.1"/>
</dbReference>
<keyword evidence="3" id="KW-0808">Transferase</keyword>
<dbReference type="CDD" id="cd14014">
    <property type="entry name" value="STKc_PknB_like"/>
    <property type="match status" value="1"/>
</dbReference>
<feature type="domain" description="PASTA" evidence="14">
    <location>
        <begin position="514"/>
        <end position="580"/>
    </location>
</feature>
<protein>
    <recommendedName>
        <fullName evidence="1">non-specific serine/threonine protein kinase</fullName>
        <ecNumber evidence="1">2.7.11.1</ecNumber>
    </recommendedName>
</protein>
<dbReference type="PROSITE" id="PS00107">
    <property type="entry name" value="PROTEIN_KINASE_ATP"/>
    <property type="match status" value="1"/>
</dbReference>
<dbReference type="GO" id="GO:0005524">
    <property type="term" value="F:ATP binding"/>
    <property type="evidence" value="ECO:0007669"/>
    <property type="project" value="UniProtKB-UniRule"/>
</dbReference>
<dbReference type="Pfam" id="PF00069">
    <property type="entry name" value="Pkinase"/>
    <property type="match status" value="1"/>
</dbReference>
<dbReference type="InterPro" id="IPR008271">
    <property type="entry name" value="Ser/Thr_kinase_AS"/>
</dbReference>
<dbReference type="PROSITE" id="PS51178">
    <property type="entry name" value="PASTA"/>
    <property type="match status" value="3"/>
</dbReference>
<dbReference type="OrthoDB" id="9762169at2"/>
<comment type="caution">
    <text evidence="15">The sequence shown here is derived from an EMBL/GenBank/DDBJ whole genome shotgun (WGS) entry which is preliminary data.</text>
</comment>
<keyword evidence="4" id="KW-0677">Repeat</keyword>
<evidence type="ECO:0000259" key="14">
    <source>
        <dbReference type="PROSITE" id="PS51178"/>
    </source>
</evidence>
<evidence type="ECO:0000313" key="15">
    <source>
        <dbReference type="EMBL" id="RRC95411.1"/>
    </source>
</evidence>
<feature type="domain" description="Protein kinase" evidence="13">
    <location>
        <begin position="13"/>
        <end position="281"/>
    </location>
</feature>
<dbReference type="Gene3D" id="3.30.10.20">
    <property type="match status" value="4"/>
</dbReference>
<feature type="binding site" evidence="10">
    <location>
        <position position="42"/>
    </location>
    <ligand>
        <name>ATP</name>
        <dbReference type="ChEBI" id="CHEBI:30616"/>
    </ligand>
</feature>
<dbReference type="Pfam" id="PF03793">
    <property type="entry name" value="PASTA"/>
    <property type="match status" value="3"/>
</dbReference>
<feature type="compositionally biased region" description="Pro residues" evidence="11">
    <location>
        <begin position="651"/>
        <end position="666"/>
    </location>
</feature>
<keyword evidence="6 15" id="KW-0418">Kinase</keyword>
<dbReference type="Gene3D" id="3.30.200.20">
    <property type="entry name" value="Phosphorylase Kinase, domain 1"/>
    <property type="match status" value="1"/>
</dbReference>
<name>A0A3P1SDM9_9ACTO</name>
<evidence type="ECO:0000256" key="3">
    <source>
        <dbReference type="ARBA" id="ARBA00022679"/>
    </source>
</evidence>
<dbReference type="FunFam" id="3.30.200.20:FF:000035">
    <property type="entry name" value="Serine/threonine protein kinase Stk1"/>
    <property type="match status" value="1"/>
</dbReference>
<keyword evidence="2" id="KW-0723">Serine/threonine-protein kinase</keyword>
<dbReference type="Gene3D" id="1.10.510.10">
    <property type="entry name" value="Transferase(Phosphotransferase) domain 1"/>
    <property type="match status" value="1"/>
</dbReference>
<keyword evidence="12" id="KW-1133">Transmembrane helix</keyword>
<dbReference type="SUPFAM" id="SSF56112">
    <property type="entry name" value="Protein kinase-like (PK-like)"/>
    <property type="match status" value="1"/>
</dbReference>
<feature type="transmembrane region" description="Helical" evidence="12">
    <location>
        <begin position="345"/>
        <end position="367"/>
    </location>
</feature>
<evidence type="ECO:0000256" key="4">
    <source>
        <dbReference type="ARBA" id="ARBA00022737"/>
    </source>
</evidence>
<feature type="domain" description="PASTA" evidence="14">
    <location>
        <begin position="371"/>
        <end position="443"/>
    </location>
</feature>
<organism evidence="15 16">
    <name type="scientific">Schaalia canis</name>
    <dbReference type="NCBI Taxonomy" id="100469"/>
    <lineage>
        <taxon>Bacteria</taxon>
        <taxon>Bacillati</taxon>
        <taxon>Actinomycetota</taxon>
        <taxon>Actinomycetes</taxon>
        <taxon>Actinomycetales</taxon>
        <taxon>Actinomycetaceae</taxon>
        <taxon>Schaalia</taxon>
    </lineage>
</organism>
<evidence type="ECO:0000256" key="10">
    <source>
        <dbReference type="PROSITE-ProRule" id="PRU10141"/>
    </source>
</evidence>
<dbReference type="InterPro" id="IPR005543">
    <property type="entry name" value="PASTA_dom"/>
</dbReference>
<comment type="catalytic activity">
    <reaction evidence="8">
        <text>L-threonyl-[protein] + ATP = O-phospho-L-threonyl-[protein] + ADP + H(+)</text>
        <dbReference type="Rhea" id="RHEA:46608"/>
        <dbReference type="Rhea" id="RHEA-COMP:11060"/>
        <dbReference type="Rhea" id="RHEA-COMP:11605"/>
        <dbReference type="ChEBI" id="CHEBI:15378"/>
        <dbReference type="ChEBI" id="CHEBI:30013"/>
        <dbReference type="ChEBI" id="CHEBI:30616"/>
        <dbReference type="ChEBI" id="CHEBI:61977"/>
        <dbReference type="ChEBI" id="CHEBI:456216"/>
        <dbReference type="EC" id="2.7.11.1"/>
    </reaction>
</comment>
<evidence type="ECO:0000259" key="13">
    <source>
        <dbReference type="PROSITE" id="PS50011"/>
    </source>
</evidence>
<dbReference type="InterPro" id="IPR017441">
    <property type="entry name" value="Protein_kinase_ATP_BS"/>
</dbReference>